<dbReference type="AlphaFoldDB" id="A0A1C6UCP5"/>
<evidence type="ECO:0000313" key="1">
    <source>
        <dbReference type="EMBL" id="SCL51673.1"/>
    </source>
</evidence>
<dbReference type="EMBL" id="FMIA01000002">
    <property type="protein sequence ID" value="SCL51673.1"/>
    <property type="molecule type" value="Genomic_DNA"/>
</dbReference>
<dbReference type="PANTHER" id="PTHR36441">
    <property type="entry name" value="HYPOTHETICAL CYTOSOLIC PROTEIN"/>
    <property type="match status" value="1"/>
</dbReference>
<gene>
    <name evidence="1" type="ORF">GA0070617_1851</name>
</gene>
<dbReference type="SUPFAM" id="SSF103007">
    <property type="entry name" value="Hypothetical protein TT1725"/>
    <property type="match status" value="1"/>
</dbReference>
<evidence type="ECO:0008006" key="3">
    <source>
        <dbReference type="Google" id="ProtNLM"/>
    </source>
</evidence>
<protein>
    <recommendedName>
        <fullName evidence="3">DUF503 domain-containing protein</fullName>
    </recommendedName>
</protein>
<proteinExistence type="predicted"/>
<dbReference type="STRING" id="683228.GA0070617_1851"/>
<organism evidence="1 2">
    <name type="scientific">Micromonospora yangpuensis</name>
    <dbReference type="NCBI Taxonomy" id="683228"/>
    <lineage>
        <taxon>Bacteria</taxon>
        <taxon>Bacillati</taxon>
        <taxon>Actinomycetota</taxon>
        <taxon>Actinomycetes</taxon>
        <taxon>Micromonosporales</taxon>
        <taxon>Micromonosporaceae</taxon>
        <taxon>Micromonospora</taxon>
    </lineage>
</organism>
<accession>A0A1C6UCP5</accession>
<reference evidence="2" key="1">
    <citation type="submission" date="2016-06" db="EMBL/GenBank/DDBJ databases">
        <authorList>
            <person name="Varghese N."/>
            <person name="Submissions Spin"/>
        </authorList>
    </citation>
    <scope>NUCLEOTIDE SEQUENCE [LARGE SCALE GENOMIC DNA]</scope>
    <source>
        <strain evidence="2">DSM 45577</strain>
    </source>
</reference>
<evidence type="ECO:0000313" key="2">
    <source>
        <dbReference type="Proteomes" id="UP000198937"/>
    </source>
</evidence>
<dbReference type="Gene3D" id="3.30.70.1120">
    <property type="entry name" value="TT1725-like"/>
    <property type="match status" value="1"/>
</dbReference>
<sequence>MIKGFTPIGVNPLIMWAGAAVSSEAMFTGTAVFDLLLPSDSRSLKAKRSYVRPIVAALRRFEVSAAEVGSLDLHGRAEIGVAVVAAEAGHVRDVLDSCERLVAGRPEAELLSVHRRLHGPDD</sequence>
<dbReference type="PANTHER" id="PTHR36441:SF1">
    <property type="entry name" value="DUF503 DOMAIN-CONTAINING PROTEIN"/>
    <property type="match status" value="1"/>
</dbReference>
<dbReference type="InterPro" id="IPR036746">
    <property type="entry name" value="TT1725-like_sf"/>
</dbReference>
<name>A0A1C6UCP5_9ACTN</name>
<keyword evidence="2" id="KW-1185">Reference proteome</keyword>
<dbReference type="InterPro" id="IPR007546">
    <property type="entry name" value="DUF503"/>
</dbReference>
<dbReference type="Proteomes" id="UP000198937">
    <property type="component" value="Unassembled WGS sequence"/>
</dbReference>
<dbReference type="Pfam" id="PF04456">
    <property type="entry name" value="DUF503"/>
    <property type="match status" value="1"/>
</dbReference>